<evidence type="ECO:0000256" key="1">
    <source>
        <dbReference type="SAM" id="MobiDB-lite"/>
    </source>
</evidence>
<evidence type="ECO:0000259" key="2">
    <source>
        <dbReference type="Pfam" id="PF07727"/>
    </source>
</evidence>
<dbReference type="InterPro" id="IPR043502">
    <property type="entry name" value="DNA/RNA_pol_sf"/>
</dbReference>
<dbReference type="Pfam" id="PF07727">
    <property type="entry name" value="RVT_2"/>
    <property type="match status" value="2"/>
</dbReference>
<dbReference type="PANTHER" id="PTHR11439">
    <property type="entry name" value="GAG-POL-RELATED RETROTRANSPOSON"/>
    <property type="match status" value="1"/>
</dbReference>
<dbReference type="EMBL" id="AVOT02004891">
    <property type="protein sequence ID" value="MBW0477674.1"/>
    <property type="molecule type" value="Genomic_DNA"/>
</dbReference>
<dbReference type="InterPro" id="IPR013103">
    <property type="entry name" value="RVT_2"/>
</dbReference>
<evidence type="ECO:0000313" key="3">
    <source>
        <dbReference type="EMBL" id="MBW0477674.1"/>
    </source>
</evidence>
<dbReference type="PANTHER" id="PTHR11439:SF483">
    <property type="entry name" value="PEPTIDE SYNTHASE GLIP-LIKE, PUTATIVE (AFU_ORTHOLOGUE AFUA_3G12920)-RELATED"/>
    <property type="match status" value="1"/>
</dbReference>
<dbReference type="AlphaFoldDB" id="A0A9Q3C3C7"/>
<keyword evidence="4" id="KW-1185">Reference proteome</keyword>
<dbReference type="SUPFAM" id="SSF56672">
    <property type="entry name" value="DNA/RNA polymerases"/>
    <property type="match status" value="1"/>
</dbReference>
<accession>A0A9Q3C3C7</accession>
<dbReference type="OrthoDB" id="3344688at2759"/>
<evidence type="ECO:0000313" key="4">
    <source>
        <dbReference type="Proteomes" id="UP000765509"/>
    </source>
</evidence>
<dbReference type="CDD" id="cd09272">
    <property type="entry name" value="RNase_HI_RT_Ty1"/>
    <property type="match status" value="1"/>
</dbReference>
<feature type="domain" description="Reverse transcriptase Ty1/copia-type" evidence="2">
    <location>
        <begin position="147"/>
        <end position="242"/>
    </location>
</feature>
<reference evidence="3" key="1">
    <citation type="submission" date="2021-03" db="EMBL/GenBank/DDBJ databases">
        <title>Draft genome sequence of rust myrtle Austropuccinia psidii MF-1, a brazilian biotype.</title>
        <authorList>
            <person name="Quecine M.C."/>
            <person name="Pachon D.M.R."/>
            <person name="Bonatelli M.L."/>
            <person name="Correr F.H."/>
            <person name="Franceschini L.M."/>
            <person name="Leite T.F."/>
            <person name="Margarido G.R.A."/>
            <person name="Almeida C.A."/>
            <person name="Ferrarezi J.A."/>
            <person name="Labate C.A."/>
        </authorList>
    </citation>
    <scope>NUCLEOTIDE SEQUENCE</scope>
    <source>
        <strain evidence="3">MF-1</strain>
    </source>
</reference>
<name>A0A9Q3C3C7_9BASI</name>
<dbReference type="Proteomes" id="UP000765509">
    <property type="component" value="Unassembled WGS sequence"/>
</dbReference>
<comment type="caution">
    <text evidence="3">The sequence shown here is derived from an EMBL/GenBank/DDBJ whole genome shotgun (WGS) entry which is preliminary data.</text>
</comment>
<sequence length="564" mass="62713">MINEPLPEPQLFPTANSTPESQELADEPQEPMSNDSAPQPALVDEPQMADDLALPYSNSYLACPPTCIKVIGPRHPTLFSSDINPNNILPYSRQAGALLMTLDDTPRTFNKAISCSSKEVWLEAINKELSPMKKLRVWDVVEINPMYKLTSGIDFDKTYSPTGRLNSPHTLIAFSASNGLLFHQINIKSAFLNAPLAKTFHLGIPQGLKEDRQKYCLRLNNAIYGLRQAPWAWYKRLKGWLTSIREVDSFKCQIQAEFEIKDIGQADLILGIKITQKEGSITLDQQHFAKSLLELHGMVSSQPALTPLIPNCHLEPAIVDEVEKFRALGVNYCSAIGSINYLSTATCPDLSFSSRTLSQFLENPGIKHWHGFLHVLCYLNGSQDLGLSYDKKGVTGIVAYSDADWGNCLLTCRLVTGYLACFNQCLVMWKTRKQPTVSLSMAEAEYKSLCDLTSELLWLSQWCQEAGLVSCNTPIPIHEDNQACINTANGNSNFNAKRMKHVDIQLHFVKQCIKSEKIHLVYTTTKDMLADFLTKSVPKPSLSQALDALGIFGLGVRGGAENQL</sequence>
<organism evidence="3 4">
    <name type="scientific">Austropuccinia psidii MF-1</name>
    <dbReference type="NCBI Taxonomy" id="1389203"/>
    <lineage>
        <taxon>Eukaryota</taxon>
        <taxon>Fungi</taxon>
        <taxon>Dikarya</taxon>
        <taxon>Basidiomycota</taxon>
        <taxon>Pucciniomycotina</taxon>
        <taxon>Pucciniomycetes</taxon>
        <taxon>Pucciniales</taxon>
        <taxon>Sphaerophragmiaceae</taxon>
        <taxon>Austropuccinia</taxon>
    </lineage>
</organism>
<feature type="region of interest" description="Disordered" evidence="1">
    <location>
        <begin position="1"/>
        <end position="42"/>
    </location>
</feature>
<proteinExistence type="predicted"/>
<protein>
    <recommendedName>
        <fullName evidence="2">Reverse transcriptase Ty1/copia-type domain-containing protein</fullName>
    </recommendedName>
</protein>
<gene>
    <name evidence="3" type="ORF">O181_017389</name>
</gene>
<feature type="compositionally biased region" description="Pro residues" evidence="1">
    <location>
        <begin position="1"/>
        <end position="10"/>
    </location>
</feature>
<feature type="domain" description="Reverse transcriptase Ty1/copia-type" evidence="2">
    <location>
        <begin position="244"/>
        <end position="309"/>
    </location>
</feature>